<dbReference type="InterPro" id="IPR059026">
    <property type="entry name" value="LpqB_N"/>
</dbReference>
<accession>A0ABX2F0S8</accession>
<dbReference type="SUPFAM" id="SSF75011">
    <property type="entry name" value="3-carboxy-cis,cis-mucoante lactonizing enzyme"/>
    <property type="match status" value="1"/>
</dbReference>
<evidence type="ECO:0000313" key="3">
    <source>
        <dbReference type="EMBL" id="NRN64822.1"/>
    </source>
</evidence>
<dbReference type="Pfam" id="PF10646">
    <property type="entry name" value="Germane"/>
    <property type="match status" value="1"/>
</dbReference>
<evidence type="ECO:0000259" key="2">
    <source>
        <dbReference type="SMART" id="SM00909"/>
    </source>
</evidence>
<dbReference type="Pfam" id="PF10647">
    <property type="entry name" value="Gmad1"/>
    <property type="match status" value="1"/>
</dbReference>
<keyword evidence="1" id="KW-0732">Signal</keyword>
<protein>
    <submittedName>
        <fullName evidence="3">Sporulation and spore germination</fullName>
    </submittedName>
</protein>
<dbReference type="EMBL" id="JAAATY010000004">
    <property type="protein sequence ID" value="NRN64822.1"/>
    <property type="molecule type" value="Genomic_DNA"/>
</dbReference>
<feature type="domain" description="GerMN" evidence="2">
    <location>
        <begin position="202"/>
        <end position="290"/>
    </location>
</feature>
<dbReference type="RefSeq" id="WP_173127621.1">
    <property type="nucleotide sequence ID" value="NZ_CBCSGW010000015.1"/>
</dbReference>
<keyword evidence="4" id="KW-1185">Reference proteome</keyword>
<feature type="signal peptide" evidence="1">
    <location>
        <begin position="1"/>
        <end position="27"/>
    </location>
</feature>
<dbReference type="InterPro" id="IPR018910">
    <property type="entry name" value="LpqB_C"/>
</dbReference>
<proteinExistence type="predicted"/>
<name>A0ABX2F0S8_9PSEU</name>
<organism evidence="3 4">
    <name type="scientific">Kibdelosporangium persicum</name>
    <dbReference type="NCBI Taxonomy" id="2698649"/>
    <lineage>
        <taxon>Bacteria</taxon>
        <taxon>Bacillati</taxon>
        <taxon>Actinomycetota</taxon>
        <taxon>Actinomycetes</taxon>
        <taxon>Pseudonocardiales</taxon>
        <taxon>Pseudonocardiaceae</taxon>
        <taxon>Kibdelosporangium</taxon>
    </lineage>
</organism>
<dbReference type="SMART" id="SM00909">
    <property type="entry name" value="Germane"/>
    <property type="match status" value="1"/>
</dbReference>
<gene>
    <name evidence="3" type="ORF">GC106_20280</name>
</gene>
<dbReference type="InterPro" id="IPR019606">
    <property type="entry name" value="GerMN"/>
</dbReference>
<comment type="caution">
    <text evidence="3">The sequence shown here is derived from an EMBL/GenBank/DDBJ whole genome shotgun (WGS) entry which is preliminary data.</text>
</comment>
<evidence type="ECO:0000256" key="1">
    <source>
        <dbReference type="SAM" id="SignalP"/>
    </source>
</evidence>
<dbReference type="Pfam" id="PF25976">
    <property type="entry name" value="LpqB_N"/>
    <property type="match status" value="1"/>
</dbReference>
<reference evidence="3 4" key="1">
    <citation type="submission" date="2020-01" db="EMBL/GenBank/DDBJ databases">
        <title>Kibdelosporangium persica a novel Actinomycetes from a hot desert in Iran.</title>
        <authorList>
            <person name="Safaei N."/>
            <person name="Zaburannyi N."/>
            <person name="Mueller R."/>
            <person name="Wink J."/>
        </authorList>
    </citation>
    <scope>NUCLEOTIDE SEQUENCE [LARGE SCALE GENOMIC DNA]</scope>
    <source>
        <strain evidence="3 4">4NS15</strain>
    </source>
</reference>
<dbReference type="PROSITE" id="PS51257">
    <property type="entry name" value="PROKAR_LIPOPROTEIN"/>
    <property type="match status" value="1"/>
</dbReference>
<feature type="chain" id="PRO_5047544494" evidence="1">
    <location>
        <begin position="28"/>
        <end position="579"/>
    </location>
</feature>
<sequence>MIRRLTAALGCLLLVASCANIPEQTNAQVIQDSVARPQQKVELPAKDADAITVVRRFIEASGDTAVAEAYLTEEAKRLWRPDNQPTIIEDNFSTVPLPLEAGEDPNVVQRVEVKSTPKGRLDPHKSFRADVSQQNSNSTVKLVRQPDGQWRISETPNNGVLIPISEFTNHYRPVKLYFYDNTSREIPIPDLRYLPGTPLASASEIIGLLLQGPATGLQGAVRSALPPTAVQRTNVTPSRDGATVVNLGQLGNLTAEEKRAIATQIVLSLQDVSATTVRLQVEGLPLVPDQPDWKIRDIQSDSDQTTPKAQLNGLMVVGGQVKDLRDGKPINNPAGDGTYKVESAAQSVDGSQLAVVERLANNDLALRIGGMGEGLRQTPVVGKEMTRPTWQYAAASNEVGNEVWVVADGTINRVVRSREGPWLTLPVNQSEIDPYGKITDLRLSRDGVRVAIVAGGKLYVGAVVRSQGNTSVVIAEPKPLLPSISNVVGVDWLDSSRVVVATNTPTGPVWQVPIDGIEAQRYNQANLTLPLTSITAAPSRQNVVTDAVGMWTATDIGQVWLPHPLSQSQGPNARPFYPG</sequence>
<dbReference type="Proteomes" id="UP000763557">
    <property type="component" value="Unassembled WGS sequence"/>
</dbReference>
<evidence type="ECO:0000313" key="4">
    <source>
        <dbReference type="Proteomes" id="UP000763557"/>
    </source>
</evidence>